<protein>
    <submittedName>
        <fullName evidence="2">Ethylene-responsive transcription factor</fullName>
    </submittedName>
</protein>
<name>A0AAQ3L348_9LILI</name>
<reference evidence="2 3" key="1">
    <citation type="submission" date="2023-10" db="EMBL/GenBank/DDBJ databases">
        <title>Chromosome-scale genome assembly provides insights into flower coloration mechanisms of Canna indica.</title>
        <authorList>
            <person name="Li C."/>
        </authorList>
    </citation>
    <scope>NUCLEOTIDE SEQUENCE [LARGE SCALE GENOMIC DNA]</scope>
    <source>
        <tissue evidence="2">Flower</tissue>
    </source>
</reference>
<evidence type="ECO:0000313" key="2">
    <source>
        <dbReference type="EMBL" id="WOL16007.1"/>
    </source>
</evidence>
<dbReference type="AlphaFoldDB" id="A0AAQ3L348"/>
<gene>
    <name evidence="2" type="ORF">Cni_G24789</name>
</gene>
<dbReference type="EMBL" id="CP136897">
    <property type="protein sequence ID" value="WOL16007.1"/>
    <property type="molecule type" value="Genomic_DNA"/>
</dbReference>
<organism evidence="2 3">
    <name type="scientific">Canna indica</name>
    <name type="common">Indian-shot</name>
    <dbReference type="NCBI Taxonomy" id="4628"/>
    <lineage>
        <taxon>Eukaryota</taxon>
        <taxon>Viridiplantae</taxon>
        <taxon>Streptophyta</taxon>
        <taxon>Embryophyta</taxon>
        <taxon>Tracheophyta</taxon>
        <taxon>Spermatophyta</taxon>
        <taxon>Magnoliopsida</taxon>
        <taxon>Liliopsida</taxon>
        <taxon>Zingiberales</taxon>
        <taxon>Cannaceae</taxon>
        <taxon>Canna</taxon>
    </lineage>
</organism>
<evidence type="ECO:0000256" key="1">
    <source>
        <dbReference type="SAM" id="MobiDB-lite"/>
    </source>
</evidence>
<sequence>MCGGAIISEFIPTRTHHRRRRDDPDNLLSASDLWPDSFHPRNAPSEDKGPALAPAVDCSDADLKKLSEELMAYESCMNFFAIPYMEGGTAPTEAVTADGSEAGNPAVSSCMELLWNFDDVMQS</sequence>
<feature type="region of interest" description="Disordered" evidence="1">
    <location>
        <begin position="15"/>
        <end position="53"/>
    </location>
</feature>
<dbReference type="Proteomes" id="UP001327560">
    <property type="component" value="Chromosome 8"/>
</dbReference>
<evidence type="ECO:0000313" key="3">
    <source>
        <dbReference type="Proteomes" id="UP001327560"/>
    </source>
</evidence>
<proteinExistence type="predicted"/>
<accession>A0AAQ3L348</accession>
<keyword evidence="3" id="KW-1185">Reference proteome</keyword>